<comment type="caution">
    <text evidence="1">The sequence shown here is derived from an EMBL/GenBank/DDBJ whole genome shotgun (WGS) entry which is preliminary data.</text>
</comment>
<proteinExistence type="predicted"/>
<dbReference type="Proteomes" id="UP000807353">
    <property type="component" value="Unassembled WGS sequence"/>
</dbReference>
<reference evidence="1" key="1">
    <citation type="submission" date="2020-11" db="EMBL/GenBank/DDBJ databases">
        <authorList>
            <consortium name="DOE Joint Genome Institute"/>
            <person name="Ahrendt S."/>
            <person name="Riley R."/>
            <person name="Andreopoulos W."/>
            <person name="Labutti K."/>
            <person name="Pangilinan J."/>
            <person name="Ruiz-Duenas F.J."/>
            <person name="Barrasa J.M."/>
            <person name="Sanchez-Garcia M."/>
            <person name="Camarero S."/>
            <person name="Miyauchi S."/>
            <person name="Serrano A."/>
            <person name="Linde D."/>
            <person name="Babiker R."/>
            <person name="Drula E."/>
            <person name="Ayuso-Fernandez I."/>
            <person name="Pacheco R."/>
            <person name="Padilla G."/>
            <person name="Ferreira P."/>
            <person name="Barriuso J."/>
            <person name="Kellner H."/>
            <person name="Castanera R."/>
            <person name="Alfaro M."/>
            <person name="Ramirez L."/>
            <person name="Pisabarro A.G."/>
            <person name="Kuo A."/>
            <person name="Tritt A."/>
            <person name="Lipzen A."/>
            <person name="He G."/>
            <person name="Yan M."/>
            <person name="Ng V."/>
            <person name="Cullen D."/>
            <person name="Martin F."/>
            <person name="Rosso M.-N."/>
            <person name="Henrissat B."/>
            <person name="Hibbett D."/>
            <person name="Martinez A.T."/>
            <person name="Grigoriev I.V."/>
        </authorList>
    </citation>
    <scope>NUCLEOTIDE SEQUENCE</scope>
    <source>
        <strain evidence="1">CBS 247.69</strain>
    </source>
</reference>
<gene>
    <name evidence="1" type="ORF">BDZ94DRAFT_1312219</name>
</gene>
<name>A0A9P5XZI6_9AGAR</name>
<sequence length="398" mass="45246">MVVSSPIPQDLVEEIIGHLHDDVEALTCCSAVAHAFHLPSRKLLFSNVYFNTHISVIRFRSLLKNAPSIATSIRTLHLGYFLAVEDCGSLLLFISRHVQHIKHLIIEGPKGRSWEQLSEKHITALEILVSSPNLQSLKLSHIFLIPVRFLLRAKGIRTLSMEFVVFKDDTTMIYTTTFAQLETLRLGYSVQINQATLFMMPKLRQLHIHGRHQPSLRCALDFINNTSNKIEDFVWCNFTHDNFGVSSRSIIPPYHEHQFSEFMNPTFGIPLGIRRLCFAASNNKVFNTNVLSAILGELGNTPMTQGIETLTLAFTLPVSMWSILTLNELDDLLSDTSRFSRLMNVEFIIDPEILGRPGVRETFLSYIWERLPKLCEAGIVKVNLREGLDWVVSCQLDM</sequence>
<dbReference type="AlphaFoldDB" id="A0A9P5XZI6"/>
<dbReference type="OrthoDB" id="3071329at2759"/>
<protein>
    <submittedName>
        <fullName evidence="1">Uncharacterized protein</fullName>
    </submittedName>
</protein>
<evidence type="ECO:0000313" key="1">
    <source>
        <dbReference type="EMBL" id="KAF9459598.1"/>
    </source>
</evidence>
<keyword evidence="2" id="KW-1185">Reference proteome</keyword>
<dbReference type="EMBL" id="MU150313">
    <property type="protein sequence ID" value="KAF9459598.1"/>
    <property type="molecule type" value="Genomic_DNA"/>
</dbReference>
<accession>A0A9P5XZI6</accession>
<organism evidence="1 2">
    <name type="scientific">Collybia nuda</name>
    <dbReference type="NCBI Taxonomy" id="64659"/>
    <lineage>
        <taxon>Eukaryota</taxon>
        <taxon>Fungi</taxon>
        <taxon>Dikarya</taxon>
        <taxon>Basidiomycota</taxon>
        <taxon>Agaricomycotina</taxon>
        <taxon>Agaricomycetes</taxon>
        <taxon>Agaricomycetidae</taxon>
        <taxon>Agaricales</taxon>
        <taxon>Tricholomatineae</taxon>
        <taxon>Clitocybaceae</taxon>
        <taxon>Collybia</taxon>
    </lineage>
</organism>
<evidence type="ECO:0000313" key="2">
    <source>
        <dbReference type="Proteomes" id="UP000807353"/>
    </source>
</evidence>
<dbReference type="SUPFAM" id="SSF52047">
    <property type="entry name" value="RNI-like"/>
    <property type="match status" value="1"/>
</dbReference>